<dbReference type="AlphaFoldDB" id="A0A1V2A652"/>
<evidence type="ECO:0000259" key="2">
    <source>
        <dbReference type="PROSITE" id="PS50011"/>
    </source>
</evidence>
<dbReference type="RefSeq" id="WP_076766882.1">
    <property type="nucleotide sequence ID" value="NZ_MSFI01000021.1"/>
</dbReference>
<dbReference type="InterPro" id="IPR020635">
    <property type="entry name" value="Tyr_kinase_cat_dom"/>
</dbReference>
<dbReference type="SMART" id="SM00219">
    <property type="entry name" value="TyrKc"/>
    <property type="match status" value="1"/>
</dbReference>
<dbReference type="InterPro" id="IPR011009">
    <property type="entry name" value="Kinase-like_dom_sf"/>
</dbReference>
<keyword evidence="1" id="KW-0547">Nucleotide-binding</keyword>
<dbReference type="EMBL" id="MSFI01000021">
    <property type="protein sequence ID" value="OMP66342.1"/>
    <property type="molecule type" value="Genomic_DNA"/>
</dbReference>
<dbReference type="InterPro" id="IPR000719">
    <property type="entry name" value="Prot_kinase_dom"/>
</dbReference>
<dbReference type="PROSITE" id="PS00107">
    <property type="entry name" value="PROTEIN_KINASE_ATP"/>
    <property type="match status" value="1"/>
</dbReference>
<dbReference type="PANTHER" id="PTHR44167">
    <property type="entry name" value="OVARIAN-SPECIFIC SERINE/THREONINE-PROTEIN KINASE LOK-RELATED"/>
    <property type="match status" value="1"/>
</dbReference>
<dbReference type="GO" id="GO:0004713">
    <property type="term" value="F:protein tyrosine kinase activity"/>
    <property type="evidence" value="ECO:0007669"/>
    <property type="project" value="InterPro"/>
</dbReference>
<protein>
    <recommendedName>
        <fullName evidence="2">Protein kinase domain-containing protein</fullName>
    </recommendedName>
</protein>
<dbReference type="Gene3D" id="1.10.510.10">
    <property type="entry name" value="Transferase(Phosphotransferase) domain 1"/>
    <property type="match status" value="1"/>
</dbReference>
<feature type="domain" description="Protein kinase" evidence="2">
    <location>
        <begin position="23"/>
        <end position="260"/>
    </location>
</feature>
<gene>
    <name evidence="3" type="ORF">BTO28_12845</name>
</gene>
<dbReference type="Proteomes" id="UP000188613">
    <property type="component" value="Unassembled WGS sequence"/>
</dbReference>
<dbReference type="GO" id="GO:0005524">
    <property type="term" value="F:ATP binding"/>
    <property type="evidence" value="ECO:0007669"/>
    <property type="project" value="UniProtKB-UniRule"/>
</dbReference>
<keyword evidence="1" id="KW-0067">ATP-binding</keyword>
<accession>A0A1V2A652</accession>
<organism evidence="3 4">
    <name type="scientific">Domibacillus epiphyticus</name>
    <dbReference type="NCBI Taxonomy" id="1714355"/>
    <lineage>
        <taxon>Bacteria</taxon>
        <taxon>Bacillati</taxon>
        <taxon>Bacillota</taxon>
        <taxon>Bacilli</taxon>
        <taxon>Bacillales</taxon>
        <taxon>Bacillaceae</taxon>
        <taxon>Domibacillus</taxon>
    </lineage>
</organism>
<keyword evidence="4" id="KW-1185">Reference proteome</keyword>
<proteinExistence type="predicted"/>
<sequence length="271" mass="32143">MKNIFSELLERPLQNNKLIKNRYIIHQFIGKGSSGLAYKATDFKTGQSVIIKQLRKRKRNDLHGIESFQREADFLKKLNHPSIPSYLDAFMDEHHRFLVMEYIEAPNFEELIFHQKKEYNERETFSVLLNILHVVKYFHDQKIVHRDLRIPNILWDGIRPYVIDFGLARSLDEQNAVLPKKEKENMLFREISVQSDFFALGHFVLFLLYSQFEPQSKKEKSWEEELDLSAAAKKMIRRMLQLDHSYESADELMIDVESFFFTDKGTSVLVH</sequence>
<dbReference type="PANTHER" id="PTHR44167:SF24">
    <property type="entry name" value="SERINE_THREONINE-PROTEIN KINASE CHK2"/>
    <property type="match status" value="1"/>
</dbReference>
<name>A0A1V2A652_9BACI</name>
<comment type="caution">
    <text evidence="3">The sequence shown here is derived from an EMBL/GenBank/DDBJ whole genome shotgun (WGS) entry which is preliminary data.</text>
</comment>
<evidence type="ECO:0000313" key="4">
    <source>
        <dbReference type="Proteomes" id="UP000188613"/>
    </source>
</evidence>
<dbReference type="InterPro" id="IPR017441">
    <property type="entry name" value="Protein_kinase_ATP_BS"/>
</dbReference>
<feature type="binding site" evidence="1">
    <location>
        <position position="52"/>
    </location>
    <ligand>
        <name>ATP</name>
        <dbReference type="ChEBI" id="CHEBI:30616"/>
    </ligand>
</feature>
<dbReference type="Pfam" id="PF00069">
    <property type="entry name" value="Pkinase"/>
    <property type="match status" value="1"/>
</dbReference>
<dbReference type="STRING" id="1714355.BTO28_12845"/>
<dbReference type="SUPFAM" id="SSF56112">
    <property type="entry name" value="Protein kinase-like (PK-like)"/>
    <property type="match status" value="1"/>
</dbReference>
<evidence type="ECO:0000313" key="3">
    <source>
        <dbReference type="EMBL" id="OMP66342.1"/>
    </source>
</evidence>
<dbReference type="PROSITE" id="PS50011">
    <property type="entry name" value="PROTEIN_KINASE_DOM"/>
    <property type="match status" value="1"/>
</dbReference>
<evidence type="ECO:0000256" key="1">
    <source>
        <dbReference type="PROSITE-ProRule" id="PRU10141"/>
    </source>
</evidence>
<dbReference type="OrthoDB" id="9788659at2"/>
<reference evidence="3 4" key="1">
    <citation type="submission" date="2016-12" db="EMBL/GenBank/DDBJ databases">
        <title>Domibacillus sp. SAB 38T whole genome sequencing.</title>
        <authorList>
            <person name="Verma A."/>
            <person name="Ojha A.K."/>
            <person name="Krishnamurthi S."/>
        </authorList>
    </citation>
    <scope>NUCLEOTIDE SEQUENCE [LARGE SCALE GENOMIC DNA]</scope>
    <source>
        <strain evidence="3 4">SAB 38</strain>
    </source>
</reference>